<dbReference type="OrthoDB" id="409725at2759"/>
<dbReference type="PANTHER" id="PTHR43310:SF4">
    <property type="entry name" value="AFR304WP"/>
    <property type="match status" value="1"/>
</dbReference>
<evidence type="ECO:0000256" key="5">
    <source>
        <dbReference type="SAM" id="MobiDB-lite"/>
    </source>
</evidence>
<feature type="region of interest" description="Disordered" evidence="5">
    <location>
        <begin position="1"/>
        <end position="65"/>
    </location>
</feature>
<dbReference type="InterPro" id="IPR052706">
    <property type="entry name" value="Membrane-Transporter-like"/>
</dbReference>
<evidence type="ECO:0000313" key="10">
    <source>
        <dbReference type="Proteomes" id="UP000320333"/>
    </source>
</evidence>
<dbReference type="InterPro" id="IPR000595">
    <property type="entry name" value="cNMP-bd_dom"/>
</dbReference>
<feature type="region of interest" description="Disordered" evidence="5">
    <location>
        <begin position="78"/>
        <end position="104"/>
    </location>
</feature>
<dbReference type="InterPro" id="IPR018490">
    <property type="entry name" value="cNMP-bd_dom_sf"/>
</dbReference>
<keyword evidence="2 6" id="KW-0812">Transmembrane</keyword>
<name>A0A507FMC9_9FUNG</name>
<feature type="compositionally biased region" description="Low complexity" evidence="5">
    <location>
        <begin position="149"/>
        <end position="167"/>
    </location>
</feature>
<evidence type="ECO:0000259" key="8">
    <source>
        <dbReference type="PROSITE" id="PS50801"/>
    </source>
</evidence>
<evidence type="ECO:0000256" key="2">
    <source>
        <dbReference type="ARBA" id="ARBA00022692"/>
    </source>
</evidence>
<dbReference type="EMBL" id="QEAP01000036">
    <property type="protein sequence ID" value="TPX76785.1"/>
    <property type="molecule type" value="Genomic_DNA"/>
</dbReference>
<evidence type="ECO:0008006" key="11">
    <source>
        <dbReference type="Google" id="ProtNLM"/>
    </source>
</evidence>
<dbReference type="GO" id="GO:0016020">
    <property type="term" value="C:membrane"/>
    <property type="evidence" value="ECO:0007669"/>
    <property type="project" value="UniProtKB-SubCell"/>
</dbReference>
<feature type="transmembrane region" description="Helical" evidence="6">
    <location>
        <begin position="607"/>
        <end position="626"/>
    </location>
</feature>
<feature type="compositionally biased region" description="Basic and acidic residues" evidence="5">
    <location>
        <begin position="22"/>
        <end position="31"/>
    </location>
</feature>
<dbReference type="CDD" id="cd00038">
    <property type="entry name" value="CAP_ED"/>
    <property type="match status" value="1"/>
</dbReference>
<feature type="compositionally biased region" description="Polar residues" evidence="5">
    <location>
        <begin position="1"/>
        <end position="12"/>
    </location>
</feature>
<feature type="compositionally biased region" description="Basic and acidic residues" evidence="5">
    <location>
        <begin position="139"/>
        <end position="148"/>
    </location>
</feature>
<evidence type="ECO:0000256" key="6">
    <source>
        <dbReference type="SAM" id="Phobius"/>
    </source>
</evidence>
<evidence type="ECO:0000256" key="4">
    <source>
        <dbReference type="ARBA" id="ARBA00023136"/>
    </source>
</evidence>
<dbReference type="Gene3D" id="2.60.120.10">
    <property type="entry name" value="Jelly Rolls"/>
    <property type="match status" value="1"/>
</dbReference>
<evidence type="ECO:0000259" key="7">
    <source>
        <dbReference type="PROSITE" id="PS50042"/>
    </source>
</evidence>
<feature type="transmembrane region" description="Helical" evidence="6">
    <location>
        <begin position="344"/>
        <end position="370"/>
    </location>
</feature>
<gene>
    <name evidence="9" type="ORF">CcCBS67573_g01947</name>
</gene>
<dbReference type="Pfam" id="PF01740">
    <property type="entry name" value="STAS"/>
    <property type="match status" value="1"/>
</dbReference>
<keyword evidence="4 6" id="KW-0472">Membrane</keyword>
<dbReference type="InterPro" id="IPR002645">
    <property type="entry name" value="STAS_dom"/>
</dbReference>
<dbReference type="AlphaFoldDB" id="A0A507FMC9"/>
<feature type="compositionally biased region" description="Low complexity" evidence="5">
    <location>
        <begin position="47"/>
        <end position="65"/>
    </location>
</feature>
<dbReference type="PANTHER" id="PTHR43310">
    <property type="entry name" value="SULFATE TRANSPORTER YBAR-RELATED"/>
    <property type="match status" value="1"/>
</dbReference>
<organism evidence="9 10">
    <name type="scientific">Chytriomyces confervae</name>
    <dbReference type="NCBI Taxonomy" id="246404"/>
    <lineage>
        <taxon>Eukaryota</taxon>
        <taxon>Fungi</taxon>
        <taxon>Fungi incertae sedis</taxon>
        <taxon>Chytridiomycota</taxon>
        <taxon>Chytridiomycota incertae sedis</taxon>
        <taxon>Chytridiomycetes</taxon>
        <taxon>Chytridiales</taxon>
        <taxon>Chytriomycetaceae</taxon>
        <taxon>Chytriomyces</taxon>
    </lineage>
</organism>
<feature type="transmembrane region" description="Helical" evidence="6">
    <location>
        <begin position="510"/>
        <end position="529"/>
    </location>
</feature>
<dbReference type="SUPFAM" id="SSF52091">
    <property type="entry name" value="SpoIIaa-like"/>
    <property type="match status" value="1"/>
</dbReference>
<dbReference type="InterPro" id="IPR036513">
    <property type="entry name" value="STAS_dom_sf"/>
</dbReference>
<accession>A0A507FMC9</accession>
<sequence length="987" mass="107670">MSTQNSPRTRTVSIRVRASPGVDDRPNRASRPDSAPVHRLASPYVLGTSVSSSMRSTTSSRMSGVSVDGASAASAVSSVMSPSNRLSRSAAHTPTSATSNSASNASRLGVAISYSRGRDDVRAESLSVSYRSLGVLSMRRDRDRERSTSDSPTAPAHHSAHSAHSIHSIHSLSPALNGVDSSPHLLPESAYASDDSLTAHSPNPFVSEYTPLLQDPLLPLPSANTHHPRGHRGHSNPILAFLASLPAVALGLLLILLDSLSYGVIVFPSPSSPNSPIPTSAPQVGVQMFLVSTIIAQLTYTFTSKFHGANGSMQIEVMPFLYLIVDSVQSNMMSAGDESVNRDAVLATIMVAISLSTILTGIVFFLLARFRLGNLVQFFPRQVLIGCIGGIGWFLMLTGVEITSKIDPEMNLGVILELFEPSKLMLWGSSLGLAVILKLFQHKIKHPLFVPIFYCIVPILFYAVVFGFGIPLQTLRELGFLFNMSGDALPYYTVWTYYNGMKGIDWRAVISTLPIQFSLIFFALLHVPINIPALGVSTNQSYDMNNELYSHGLSNFFAGVFGVPQNYLVYSNSLLVMRCGGDTQIAGFLLAVGAAALWLAGGDVIRYVPTTLIGCLIFHLGIDLLLESVVDTLHMPITRLEYVTIWSIVLVMGFFGFTEGILLGICLALLVFVLEYARESVVLESFDGGLSTVRRSIDEQEFLTQNKERVYGIQLYGFLFFGVISQVERHLENAIDASFKGNTSGLEFVVVDFHLVKGIDFSALQGLQRLKQKTDACGIQLIFCSLGKHKEAIAKSGIFDAPNMDPDSDFDIYVLEFDTVQVALEHCENQLLRFMRMKKSSPLSDTDANGAAILLDIFRKHGAMMVKSDLALSQTLNGLFSDAKVAEGEVVWDIGDSAEYLIVVRTGSLVTQVRDSAKKYKIVQSFLPGSMVGEVPFFAGVKYSTRLVASTEFTGWRMTRADFQKLSVSHPSFSVAFIQLCLRYASQ</sequence>
<dbReference type="Pfam" id="PF00916">
    <property type="entry name" value="Sulfate_transp"/>
    <property type="match status" value="1"/>
</dbReference>
<evidence type="ECO:0000256" key="3">
    <source>
        <dbReference type="ARBA" id="ARBA00022989"/>
    </source>
</evidence>
<feature type="domain" description="STAS" evidence="8">
    <location>
        <begin position="713"/>
        <end position="786"/>
    </location>
</feature>
<reference evidence="9 10" key="1">
    <citation type="journal article" date="2019" name="Sci. Rep.">
        <title>Comparative genomics of chytrid fungi reveal insights into the obligate biotrophic and pathogenic lifestyle of Synchytrium endobioticum.</title>
        <authorList>
            <person name="van de Vossenberg B.T.L.H."/>
            <person name="Warris S."/>
            <person name="Nguyen H.D.T."/>
            <person name="van Gent-Pelzer M.P.E."/>
            <person name="Joly D.L."/>
            <person name="van de Geest H.C."/>
            <person name="Bonants P.J.M."/>
            <person name="Smith D.S."/>
            <person name="Levesque C.A."/>
            <person name="van der Lee T.A.J."/>
        </authorList>
    </citation>
    <scope>NUCLEOTIDE SEQUENCE [LARGE SCALE GENOMIC DNA]</scope>
    <source>
        <strain evidence="9 10">CBS 675.73</strain>
    </source>
</reference>
<dbReference type="STRING" id="246404.A0A507FMC9"/>
<dbReference type="SMART" id="SM00100">
    <property type="entry name" value="cNMP"/>
    <property type="match status" value="1"/>
</dbReference>
<feature type="region of interest" description="Disordered" evidence="5">
    <location>
        <begin position="139"/>
        <end position="167"/>
    </location>
</feature>
<keyword evidence="10" id="KW-1185">Reference proteome</keyword>
<feature type="transmembrane region" description="Helical" evidence="6">
    <location>
        <begin position="549"/>
        <end position="570"/>
    </location>
</feature>
<dbReference type="Proteomes" id="UP000320333">
    <property type="component" value="Unassembled WGS sequence"/>
</dbReference>
<evidence type="ECO:0000313" key="9">
    <source>
        <dbReference type="EMBL" id="TPX76785.1"/>
    </source>
</evidence>
<evidence type="ECO:0000256" key="1">
    <source>
        <dbReference type="ARBA" id="ARBA00004141"/>
    </source>
</evidence>
<dbReference type="SUPFAM" id="SSF51206">
    <property type="entry name" value="cAMP-binding domain-like"/>
    <property type="match status" value="1"/>
</dbReference>
<feature type="transmembrane region" description="Helical" evidence="6">
    <location>
        <begin position="647"/>
        <end position="674"/>
    </location>
</feature>
<dbReference type="Pfam" id="PF00027">
    <property type="entry name" value="cNMP_binding"/>
    <property type="match status" value="1"/>
</dbReference>
<dbReference type="PROSITE" id="PS50801">
    <property type="entry name" value="STAS"/>
    <property type="match status" value="1"/>
</dbReference>
<dbReference type="PROSITE" id="PS50042">
    <property type="entry name" value="CNMP_BINDING_3"/>
    <property type="match status" value="1"/>
</dbReference>
<dbReference type="CDD" id="cd07042">
    <property type="entry name" value="STAS_SulP_like_sulfate_transporter"/>
    <property type="match status" value="1"/>
</dbReference>
<feature type="transmembrane region" description="Helical" evidence="6">
    <location>
        <begin position="478"/>
        <end position="498"/>
    </location>
</feature>
<feature type="domain" description="Cyclic nucleotide-binding" evidence="7">
    <location>
        <begin position="872"/>
        <end position="966"/>
    </location>
</feature>
<comment type="caution">
    <text evidence="9">The sequence shown here is derived from an EMBL/GenBank/DDBJ whole genome shotgun (WGS) entry which is preliminary data.</text>
</comment>
<dbReference type="InterPro" id="IPR014710">
    <property type="entry name" value="RmlC-like_jellyroll"/>
</dbReference>
<protein>
    <recommendedName>
        <fullName evidence="11">STAS domain-containing protein</fullName>
    </recommendedName>
</protein>
<dbReference type="Gene3D" id="3.30.750.24">
    <property type="entry name" value="STAS domain"/>
    <property type="match status" value="1"/>
</dbReference>
<feature type="transmembrane region" description="Helical" evidence="6">
    <location>
        <begin position="238"/>
        <end position="264"/>
    </location>
</feature>
<feature type="transmembrane region" description="Helical" evidence="6">
    <location>
        <begin position="452"/>
        <end position="472"/>
    </location>
</feature>
<feature type="transmembrane region" description="Helical" evidence="6">
    <location>
        <begin position="582"/>
        <end position="601"/>
    </location>
</feature>
<keyword evidence="3 6" id="KW-1133">Transmembrane helix</keyword>
<proteinExistence type="predicted"/>
<feature type="transmembrane region" description="Helical" evidence="6">
    <location>
        <begin position="424"/>
        <end position="440"/>
    </location>
</feature>
<feature type="transmembrane region" description="Helical" evidence="6">
    <location>
        <begin position="382"/>
        <end position="404"/>
    </location>
</feature>
<comment type="subcellular location">
    <subcellularLocation>
        <location evidence="1">Membrane</location>
        <topology evidence="1">Multi-pass membrane protein</topology>
    </subcellularLocation>
</comment>
<dbReference type="InterPro" id="IPR011547">
    <property type="entry name" value="SLC26A/SulP_dom"/>
</dbReference>